<dbReference type="Pfam" id="PF01395">
    <property type="entry name" value="PBP_GOBP"/>
    <property type="match status" value="1"/>
</dbReference>
<dbReference type="EMBL" id="JAVRBK010000002">
    <property type="protein sequence ID" value="KAK5647522.1"/>
    <property type="molecule type" value="Genomic_DNA"/>
</dbReference>
<organism evidence="2 3">
    <name type="scientific">Pyrocoelia pectoralis</name>
    <dbReference type="NCBI Taxonomy" id="417401"/>
    <lineage>
        <taxon>Eukaryota</taxon>
        <taxon>Metazoa</taxon>
        <taxon>Ecdysozoa</taxon>
        <taxon>Arthropoda</taxon>
        <taxon>Hexapoda</taxon>
        <taxon>Insecta</taxon>
        <taxon>Pterygota</taxon>
        <taxon>Neoptera</taxon>
        <taxon>Endopterygota</taxon>
        <taxon>Coleoptera</taxon>
        <taxon>Polyphaga</taxon>
        <taxon>Elateriformia</taxon>
        <taxon>Elateroidea</taxon>
        <taxon>Lampyridae</taxon>
        <taxon>Lampyrinae</taxon>
        <taxon>Pyrocoelia</taxon>
    </lineage>
</organism>
<dbReference type="InterPro" id="IPR036728">
    <property type="entry name" value="PBP_GOBP_sf"/>
</dbReference>
<sequence length="142" mass="15893">MAQRSVFLIVLLMLTKINSLVADEDCQQTLNKAKNLMIELLKSSPPSSENKAEHEAIMGCLFKNRGILDEHGEIIEENFIHAIVKELRQKHPADVAEQKANEALAYCKKAKGTSVGQTSLEMIKCLGIWKNQAFIENEAVKE</sequence>
<dbReference type="Gene3D" id="1.10.238.20">
    <property type="entry name" value="Pheromone/general odorant binding protein domain"/>
    <property type="match status" value="1"/>
</dbReference>
<proteinExistence type="predicted"/>
<evidence type="ECO:0000313" key="3">
    <source>
        <dbReference type="Proteomes" id="UP001329430"/>
    </source>
</evidence>
<name>A0AAN7ZLC1_9COLE</name>
<comment type="caution">
    <text evidence="2">The sequence shown here is derived from an EMBL/GenBank/DDBJ whole genome shotgun (WGS) entry which is preliminary data.</text>
</comment>
<evidence type="ECO:0000256" key="1">
    <source>
        <dbReference type="SAM" id="SignalP"/>
    </source>
</evidence>
<reference evidence="2 3" key="1">
    <citation type="journal article" date="2024" name="Insects">
        <title>An Improved Chromosome-Level Genome Assembly of the Firefly Pyrocoelia pectoralis.</title>
        <authorList>
            <person name="Fu X."/>
            <person name="Meyer-Rochow V.B."/>
            <person name="Ballantyne L."/>
            <person name="Zhu X."/>
        </authorList>
    </citation>
    <scope>NUCLEOTIDE SEQUENCE [LARGE SCALE GENOMIC DNA]</scope>
    <source>
        <strain evidence="2">XCY_ONT2</strain>
    </source>
</reference>
<keyword evidence="1" id="KW-0732">Signal</keyword>
<accession>A0AAN7ZLC1</accession>
<dbReference type="Proteomes" id="UP001329430">
    <property type="component" value="Chromosome 2"/>
</dbReference>
<protein>
    <submittedName>
        <fullName evidence="2">Uncharacterized protein</fullName>
    </submittedName>
</protein>
<dbReference type="InterPro" id="IPR006170">
    <property type="entry name" value="PBP/GOBP"/>
</dbReference>
<feature type="signal peptide" evidence="1">
    <location>
        <begin position="1"/>
        <end position="22"/>
    </location>
</feature>
<dbReference type="SUPFAM" id="SSF47565">
    <property type="entry name" value="Insect pheromone/odorant-binding proteins"/>
    <property type="match status" value="1"/>
</dbReference>
<gene>
    <name evidence="2" type="ORF">RI129_002414</name>
</gene>
<evidence type="ECO:0000313" key="2">
    <source>
        <dbReference type="EMBL" id="KAK5647522.1"/>
    </source>
</evidence>
<keyword evidence="3" id="KW-1185">Reference proteome</keyword>
<dbReference type="AlphaFoldDB" id="A0AAN7ZLC1"/>
<feature type="chain" id="PRO_5042852208" evidence="1">
    <location>
        <begin position="23"/>
        <end position="142"/>
    </location>
</feature>
<dbReference type="GO" id="GO:0005549">
    <property type="term" value="F:odorant binding"/>
    <property type="evidence" value="ECO:0007669"/>
    <property type="project" value="InterPro"/>
</dbReference>